<evidence type="ECO:0000313" key="3">
    <source>
        <dbReference type="Proteomes" id="UP001498398"/>
    </source>
</evidence>
<feature type="compositionally biased region" description="Polar residues" evidence="1">
    <location>
        <begin position="1"/>
        <end position="12"/>
    </location>
</feature>
<proteinExistence type="predicted"/>
<feature type="region of interest" description="Disordered" evidence="1">
    <location>
        <begin position="1"/>
        <end position="33"/>
    </location>
</feature>
<reference evidence="2 3" key="1">
    <citation type="submission" date="2024-01" db="EMBL/GenBank/DDBJ databases">
        <title>A draft genome for the cacao thread blight pathogen Marasmiellus scandens.</title>
        <authorList>
            <person name="Baruah I.K."/>
            <person name="Leung J."/>
            <person name="Bukari Y."/>
            <person name="Amoako-Attah I."/>
            <person name="Meinhardt L.W."/>
            <person name="Bailey B.A."/>
            <person name="Cohen S.P."/>
        </authorList>
    </citation>
    <scope>NUCLEOTIDE SEQUENCE [LARGE SCALE GENOMIC DNA]</scope>
    <source>
        <strain evidence="2 3">GH-19</strain>
    </source>
</reference>
<evidence type="ECO:0000256" key="1">
    <source>
        <dbReference type="SAM" id="MobiDB-lite"/>
    </source>
</evidence>
<comment type="caution">
    <text evidence="2">The sequence shown here is derived from an EMBL/GenBank/DDBJ whole genome shotgun (WGS) entry which is preliminary data.</text>
</comment>
<evidence type="ECO:0000313" key="2">
    <source>
        <dbReference type="EMBL" id="KAK7473238.1"/>
    </source>
</evidence>
<sequence length="308" mass="35082">MSSSKNTESESLPSLRRIANALRKKSETDTQYLGHPEAFESKRWKKWEEGKCMLVKDDEPNDPAIFWLVGQISREGFWLSADGGWNRKLDKPFTSHHATAFLVRPPDESLGQLFDSALSSAPRVEALGKEPEVSIGNHLVRSPRQIDSTCFKLKHRILVVPEVDDDAESQSANTSQRTVYERSEENGIVEATWREMDKYWTLAKLPCRVHARDELDILLRSNPFGYKWKLLEAYGQNGLPMAPNEYETLRGATVLCYMTICRWEIKDKYSFSPHIAQLRILSPVETVPVGATLSIPKKRLGTSTMKEL</sequence>
<gene>
    <name evidence="2" type="ORF">VKT23_001336</name>
</gene>
<dbReference type="EMBL" id="JBANRG010000001">
    <property type="protein sequence ID" value="KAK7473238.1"/>
    <property type="molecule type" value="Genomic_DNA"/>
</dbReference>
<keyword evidence="3" id="KW-1185">Reference proteome</keyword>
<organism evidence="2 3">
    <name type="scientific">Marasmiellus scandens</name>
    <dbReference type="NCBI Taxonomy" id="2682957"/>
    <lineage>
        <taxon>Eukaryota</taxon>
        <taxon>Fungi</taxon>
        <taxon>Dikarya</taxon>
        <taxon>Basidiomycota</taxon>
        <taxon>Agaricomycotina</taxon>
        <taxon>Agaricomycetes</taxon>
        <taxon>Agaricomycetidae</taxon>
        <taxon>Agaricales</taxon>
        <taxon>Marasmiineae</taxon>
        <taxon>Omphalotaceae</taxon>
        <taxon>Marasmiellus</taxon>
    </lineage>
</organism>
<dbReference type="Proteomes" id="UP001498398">
    <property type="component" value="Unassembled WGS sequence"/>
</dbReference>
<accession>A0ABR1KC69</accession>
<name>A0ABR1KC69_9AGAR</name>
<protein>
    <submittedName>
        <fullName evidence="2">Uncharacterized protein</fullName>
    </submittedName>
</protein>